<keyword evidence="3" id="KW-1185">Reference proteome</keyword>
<evidence type="ECO:0000313" key="3">
    <source>
        <dbReference type="Proteomes" id="UP001239445"/>
    </source>
</evidence>
<accession>A0AAJ0BA78</accession>
<protein>
    <submittedName>
        <fullName evidence="2">S-adenosyl-L-methionine-dependent methyltransferase</fullName>
    </submittedName>
</protein>
<dbReference type="SUPFAM" id="SSF53335">
    <property type="entry name" value="S-adenosyl-L-methionine-dependent methyltransferases"/>
    <property type="match status" value="1"/>
</dbReference>
<dbReference type="AlphaFoldDB" id="A0AAJ0BA78"/>
<gene>
    <name evidence="2" type="ORF">QBC47DRAFT_390010</name>
</gene>
<dbReference type="EMBL" id="MU839840">
    <property type="protein sequence ID" value="KAK1752211.1"/>
    <property type="molecule type" value="Genomic_DNA"/>
</dbReference>
<dbReference type="Pfam" id="PF13489">
    <property type="entry name" value="Methyltransf_23"/>
    <property type="match status" value="1"/>
</dbReference>
<dbReference type="PANTHER" id="PTHR43861:SF3">
    <property type="entry name" value="PUTATIVE (AFU_ORTHOLOGUE AFUA_2G14390)-RELATED"/>
    <property type="match status" value="1"/>
</dbReference>
<dbReference type="GO" id="GO:0008168">
    <property type="term" value="F:methyltransferase activity"/>
    <property type="evidence" value="ECO:0007669"/>
    <property type="project" value="UniProtKB-KW"/>
</dbReference>
<comment type="caution">
    <text evidence="2">The sequence shown here is derived from an EMBL/GenBank/DDBJ whole genome shotgun (WGS) entry which is preliminary data.</text>
</comment>
<sequence>MSSGNERFNEDALAWDTQPSVQRATALAHPAYLSRLPPPATLSTYDVLEIGSGTGLLSLRISPSVRSLTAVDAAEGMIAMLTAKLPTHTPPNILPVCALLEDPDDPRIGTDPVTNNFVRNRRFDLVISHLVLHHIPSPPALFSTLYGCLKSGGTVMVTDYEDFGPEARRFHPESRMDGVERHGVRRADVRAWLEGAGFVDVRVETAFEMEKKVETEPGSGVIEHDMVFPFLICWGTKP</sequence>
<proteinExistence type="predicted"/>
<dbReference type="GO" id="GO:0032259">
    <property type="term" value="P:methylation"/>
    <property type="evidence" value="ECO:0007669"/>
    <property type="project" value="UniProtKB-KW"/>
</dbReference>
<dbReference type="InterPro" id="IPR029063">
    <property type="entry name" value="SAM-dependent_MTases_sf"/>
</dbReference>
<dbReference type="CDD" id="cd02440">
    <property type="entry name" value="AdoMet_MTases"/>
    <property type="match status" value="1"/>
</dbReference>
<dbReference type="PANTHER" id="PTHR43861">
    <property type="entry name" value="TRANS-ACONITATE 2-METHYLTRANSFERASE-RELATED"/>
    <property type="match status" value="1"/>
</dbReference>
<keyword evidence="2" id="KW-0489">Methyltransferase</keyword>
<evidence type="ECO:0000256" key="1">
    <source>
        <dbReference type="ARBA" id="ARBA00022679"/>
    </source>
</evidence>
<dbReference type="Gene3D" id="3.40.50.150">
    <property type="entry name" value="Vaccinia Virus protein VP39"/>
    <property type="match status" value="1"/>
</dbReference>
<reference evidence="2" key="1">
    <citation type="submission" date="2023-06" db="EMBL/GenBank/DDBJ databases">
        <title>Genome-scale phylogeny and comparative genomics of the fungal order Sordariales.</title>
        <authorList>
            <consortium name="Lawrence Berkeley National Laboratory"/>
            <person name="Hensen N."/>
            <person name="Bonometti L."/>
            <person name="Westerberg I."/>
            <person name="Brannstrom I.O."/>
            <person name="Guillou S."/>
            <person name="Cros-Aarteil S."/>
            <person name="Calhoun S."/>
            <person name="Haridas S."/>
            <person name="Kuo A."/>
            <person name="Mondo S."/>
            <person name="Pangilinan J."/>
            <person name="Riley R."/>
            <person name="Labutti K."/>
            <person name="Andreopoulos B."/>
            <person name="Lipzen A."/>
            <person name="Chen C."/>
            <person name="Yanf M."/>
            <person name="Daum C."/>
            <person name="Ng V."/>
            <person name="Clum A."/>
            <person name="Steindorff A."/>
            <person name="Ohm R."/>
            <person name="Martin F."/>
            <person name="Silar P."/>
            <person name="Natvig D."/>
            <person name="Lalanne C."/>
            <person name="Gautier V."/>
            <person name="Ament-Velasquez S.L."/>
            <person name="Kruys A."/>
            <person name="Hutchinson M.I."/>
            <person name="Powell A.J."/>
            <person name="Barry K."/>
            <person name="Miller A.N."/>
            <person name="Grigoriev I.V."/>
            <person name="Debuchy R."/>
            <person name="Gladieux P."/>
            <person name="Thoren M.H."/>
            <person name="Johannesson H."/>
        </authorList>
    </citation>
    <scope>NUCLEOTIDE SEQUENCE</scope>
    <source>
        <strain evidence="2">PSN4</strain>
    </source>
</reference>
<keyword evidence="1" id="KW-0808">Transferase</keyword>
<organism evidence="2 3">
    <name type="scientific">Echria macrotheca</name>
    <dbReference type="NCBI Taxonomy" id="438768"/>
    <lineage>
        <taxon>Eukaryota</taxon>
        <taxon>Fungi</taxon>
        <taxon>Dikarya</taxon>
        <taxon>Ascomycota</taxon>
        <taxon>Pezizomycotina</taxon>
        <taxon>Sordariomycetes</taxon>
        <taxon>Sordariomycetidae</taxon>
        <taxon>Sordariales</taxon>
        <taxon>Schizotheciaceae</taxon>
        <taxon>Echria</taxon>
    </lineage>
</organism>
<evidence type="ECO:0000313" key="2">
    <source>
        <dbReference type="EMBL" id="KAK1752211.1"/>
    </source>
</evidence>
<name>A0AAJ0BA78_9PEZI</name>
<dbReference type="Proteomes" id="UP001239445">
    <property type="component" value="Unassembled WGS sequence"/>
</dbReference>